<dbReference type="CDD" id="cd00143">
    <property type="entry name" value="PP2Cc"/>
    <property type="match status" value="1"/>
</dbReference>
<dbReference type="EMBL" id="JADAQX010001128">
    <property type="protein sequence ID" value="KAF8818009.1"/>
    <property type="molecule type" value="Genomic_DNA"/>
</dbReference>
<dbReference type="Proteomes" id="UP000823046">
    <property type="component" value="Unassembled WGS sequence"/>
</dbReference>
<comment type="caution">
    <text evidence="2">The sequence shown here is derived from an EMBL/GenBank/DDBJ whole genome shotgun (WGS) entry which is preliminary data.</text>
</comment>
<dbReference type="PROSITE" id="PS51746">
    <property type="entry name" value="PPM_2"/>
    <property type="match status" value="1"/>
</dbReference>
<reference evidence="2 3" key="1">
    <citation type="journal article" date="2020" name="bioRxiv">
        <title>Metabolic contributions of an alphaproteobacterial endosymbiont in the apicomplexan Cardiosporidium cionae.</title>
        <authorList>
            <person name="Hunter E.S."/>
            <person name="Paight C.J."/>
            <person name="Lane C.E."/>
        </authorList>
    </citation>
    <scope>NUCLEOTIDE SEQUENCE [LARGE SCALE GENOMIC DNA]</scope>
    <source>
        <strain evidence="2">ESH_2018</strain>
    </source>
</reference>
<feature type="domain" description="PPM-type phosphatase" evidence="1">
    <location>
        <begin position="239"/>
        <end position="569"/>
    </location>
</feature>
<protein>
    <submittedName>
        <fullName evidence="2">Protein phosphatase 2C domain-containing protein</fullName>
    </submittedName>
</protein>
<dbReference type="InterPro" id="IPR036457">
    <property type="entry name" value="PPM-type-like_dom_sf"/>
</dbReference>
<evidence type="ECO:0000313" key="2">
    <source>
        <dbReference type="EMBL" id="KAF8818009.1"/>
    </source>
</evidence>
<dbReference type="Gene3D" id="3.60.40.10">
    <property type="entry name" value="PPM-type phosphatase domain"/>
    <property type="match status" value="1"/>
</dbReference>
<dbReference type="PANTHER" id="PTHR13832:SF792">
    <property type="entry name" value="GM14286P"/>
    <property type="match status" value="1"/>
</dbReference>
<organism evidence="2 3">
    <name type="scientific">Cardiosporidium cionae</name>
    <dbReference type="NCBI Taxonomy" id="476202"/>
    <lineage>
        <taxon>Eukaryota</taxon>
        <taxon>Sar</taxon>
        <taxon>Alveolata</taxon>
        <taxon>Apicomplexa</taxon>
        <taxon>Aconoidasida</taxon>
        <taxon>Nephromycida</taxon>
        <taxon>Cardiosporidium</taxon>
    </lineage>
</organism>
<dbReference type="Pfam" id="PF00481">
    <property type="entry name" value="PP2C"/>
    <property type="match status" value="1"/>
</dbReference>
<accession>A0ABQ7J4J2</accession>
<name>A0ABQ7J4J2_9APIC</name>
<proteinExistence type="predicted"/>
<dbReference type="PANTHER" id="PTHR13832">
    <property type="entry name" value="PROTEIN PHOSPHATASE 2C"/>
    <property type="match status" value="1"/>
</dbReference>
<evidence type="ECO:0000313" key="3">
    <source>
        <dbReference type="Proteomes" id="UP000823046"/>
    </source>
</evidence>
<dbReference type="SMART" id="SM00332">
    <property type="entry name" value="PP2Cc"/>
    <property type="match status" value="1"/>
</dbReference>
<dbReference type="InterPro" id="IPR001932">
    <property type="entry name" value="PPM-type_phosphatase-like_dom"/>
</dbReference>
<dbReference type="SUPFAM" id="SSF81606">
    <property type="entry name" value="PP2C-like"/>
    <property type="match status" value="1"/>
</dbReference>
<gene>
    <name evidence="2" type="ORF">IE077_002324</name>
</gene>
<sequence length="571" mass="64941">MKRVFVLFRSLEIPRLLFPTPNKWVVQFSKCERQIGVKYNYYTAFTLGRTSLIPSSFGYVSNFSNRSFKFERNRTASTLSGSSPDGSRNGTTSAVSATWEEYFLYCMIPQTMLWLPYLLVAFLTIEFSLQLNRENGKVHSFEKRISVLNQQDGICDKYAKIVTTCVKSTAFLKMSLKQAFDELRELFSCFVTSMAKWKRQFAIVLCEETYKPSSPNGTIFYGGYSPSSPETLKETFNCHCVVYAKQIAANNPIEDRFCVKQIDYSGGNAILTAVIDGHGGWLSAEFLKRMLGEYIEEAIRTEQSCEDNGYMQKVYLKLDNSLKEFLRSQYKEKTIRSGACCIAVLFDEKNYLVANTGDCMAVLCRAGKAFPLSKQHNADIPVERKKVLDAHPEETDAVVCRQSWIAPKTPQSLWEHSLKHVGLLGLETLYSGCYVKNVLNITRSFGDFHLKDEAFAYDSDMRRYRIRKPFSYPYITAFPEVTQCSRTSADDFIIIGSDGLWDFFSPDEAVSIVKQHIHTSVESAAEALVQKVYAIASDKSGVPIADLLQQDAPFRRRYYDDLTVCIINFSL</sequence>
<evidence type="ECO:0000259" key="1">
    <source>
        <dbReference type="PROSITE" id="PS51746"/>
    </source>
</evidence>
<dbReference type="InterPro" id="IPR015655">
    <property type="entry name" value="PP2C"/>
</dbReference>
<keyword evidence="3" id="KW-1185">Reference proteome</keyword>